<name>W1IMZ3_9GAMM</name>
<evidence type="ECO:0000259" key="1">
    <source>
        <dbReference type="Pfam" id="PF00534"/>
    </source>
</evidence>
<evidence type="ECO:0000313" key="3">
    <source>
        <dbReference type="Proteomes" id="UP000019197"/>
    </source>
</evidence>
<feature type="domain" description="Glycosyl transferase family 1" evidence="1">
    <location>
        <begin position="1"/>
        <end position="57"/>
    </location>
</feature>
<keyword evidence="2" id="KW-0808">Transferase</keyword>
<evidence type="ECO:0000313" key="2">
    <source>
        <dbReference type="EMBL" id="CDL79809.1"/>
    </source>
</evidence>
<keyword evidence="2" id="KW-0328">Glycosyltransferase</keyword>
<dbReference type="Gene3D" id="3.40.50.2000">
    <property type="entry name" value="Glycogen Phosphorylase B"/>
    <property type="match status" value="1"/>
</dbReference>
<reference evidence="2 3" key="1">
    <citation type="submission" date="2013-11" db="EMBL/GenBank/DDBJ databases">
        <title>Draft genome sequence and annotation of the entomopathogenic bacterium, Xenorhabdus cabanillasi strain JM26.</title>
        <authorList>
            <person name="Gualtieri M."/>
            <person name="Ogier J.C."/>
            <person name="Pages S."/>
            <person name="Givaudan A."/>
            <person name="Gaudriault S."/>
        </authorList>
    </citation>
    <scope>NUCLEOTIDE SEQUENCE [LARGE SCALE GENOMIC DNA]</scope>
    <source>
        <strain evidence="2 3">JM26</strain>
    </source>
</reference>
<dbReference type="EC" id="2.4.1.-" evidence="2"/>
<comment type="caution">
    <text evidence="2">The sequence shown here is derived from an EMBL/GenBank/DDBJ whole genome shotgun (WGS) entry which is preliminary data.</text>
</comment>
<proteinExistence type="predicted"/>
<organism evidence="2 3">
    <name type="scientific">Xenorhabdus cabanillasii JM26</name>
    <dbReference type="NCBI Taxonomy" id="1427517"/>
    <lineage>
        <taxon>Bacteria</taxon>
        <taxon>Pseudomonadati</taxon>
        <taxon>Pseudomonadota</taxon>
        <taxon>Gammaproteobacteria</taxon>
        <taxon>Enterobacterales</taxon>
        <taxon>Morganellaceae</taxon>
        <taxon>Xenorhabdus</taxon>
    </lineage>
</organism>
<dbReference type="GO" id="GO:0016757">
    <property type="term" value="F:glycosyltransferase activity"/>
    <property type="evidence" value="ECO:0007669"/>
    <property type="project" value="UniProtKB-KW"/>
</dbReference>
<accession>W1IMZ3</accession>
<dbReference type="InterPro" id="IPR001296">
    <property type="entry name" value="Glyco_trans_1"/>
</dbReference>
<dbReference type="EMBL" id="CBXE010000028">
    <property type="protein sequence ID" value="CDL79809.1"/>
    <property type="molecule type" value="Genomic_DNA"/>
</dbReference>
<gene>
    <name evidence="2" type="ORF">XCR1_1230050</name>
</gene>
<dbReference type="SUPFAM" id="SSF53756">
    <property type="entry name" value="UDP-Glycosyltransferase/glycogen phosphorylase"/>
    <property type="match status" value="1"/>
</dbReference>
<sequence length="85" mass="9442">MVLCEAISYGIYVISSDCQTGPSDIIKDGINGELYPLNNIDALSNKLQAIANGKQLPDYSTIKESITEFYDDKYYDRVISALNKV</sequence>
<dbReference type="AlphaFoldDB" id="W1IMZ3"/>
<dbReference type="Pfam" id="PF00534">
    <property type="entry name" value="Glycos_transf_1"/>
    <property type="match status" value="1"/>
</dbReference>
<dbReference type="Proteomes" id="UP000019197">
    <property type="component" value="Unassembled WGS sequence"/>
</dbReference>
<protein>
    <submittedName>
        <fullName evidence="2">Lipopolysaccharide 1,6-galactosyltransferase</fullName>
        <ecNumber evidence="2">2.4.1.-</ecNumber>
    </submittedName>
</protein>